<dbReference type="EMBL" id="SLVV01000005">
    <property type="protein sequence ID" value="TCN25727.1"/>
    <property type="molecule type" value="Genomic_DNA"/>
</dbReference>
<evidence type="ECO:0000313" key="4">
    <source>
        <dbReference type="EMBL" id="TCN25727.1"/>
    </source>
</evidence>
<dbReference type="RefSeq" id="WP_132005753.1">
    <property type="nucleotide sequence ID" value="NZ_JABUHM010000003.1"/>
</dbReference>
<dbReference type="GO" id="GO:0016879">
    <property type="term" value="F:ligase activity, forming carbon-nitrogen bonds"/>
    <property type="evidence" value="ECO:0007669"/>
    <property type="project" value="UniProtKB-UniRule"/>
</dbReference>
<sequence length="410" mass="46401">MKAVGVIVEYNPFHNGHKFHLEQAKVISGSEIVICVMSGNFLQRGEPALVSKWNRTEMALLAGADLVFELPYRFATQNADIFANGAVSLLEASGCDSICFGSESGDIEAFINTLDFLEKHDAEFQQQVKEQISLGVSYPKAAALSFKKLSPEQDSDLLDLSKPNNILGLQYVSAIRKQKSGMTPITIARKSAEYHDENFASETIASATSIRKSLFSNHGSPENIRPFMPQSSFELLEKYKQQFGCFHSWENYWPLLKYKLLQTSPEEMRNIHGVEEGLEHRLVSTALESDTFLAFMERVKTKRYTWTRLQRACLHILMNVKKAEMEDAQKSSYLRLLGMTNKGREYLQKEKKNLGLPLVSKTSANQRELELDIRASSIYSLGLQGREQRMLMKMEYSQPPIMIGANKKTS</sequence>
<comment type="caution">
    <text evidence="4">The sequence shown here is derived from an EMBL/GenBank/DDBJ whole genome shotgun (WGS) entry which is preliminary data.</text>
</comment>
<dbReference type="InterPro" id="IPR008513">
    <property type="entry name" value="tRNA(Met)_cyd_acetate_ligase"/>
</dbReference>
<dbReference type="GO" id="GO:0005524">
    <property type="term" value="F:ATP binding"/>
    <property type="evidence" value="ECO:0007669"/>
    <property type="project" value="UniProtKB-KW"/>
</dbReference>
<keyword evidence="3" id="KW-0547">Nucleotide-binding</keyword>
<dbReference type="GO" id="GO:0000049">
    <property type="term" value="F:tRNA binding"/>
    <property type="evidence" value="ECO:0007669"/>
    <property type="project" value="UniProtKB-KW"/>
</dbReference>
<keyword evidence="3" id="KW-0820">tRNA-binding</keyword>
<protein>
    <recommendedName>
        <fullName evidence="3">tRNA(Met) cytidine acetate ligase</fullName>
        <ecNumber evidence="3">6.3.4.-</ecNumber>
    </recommendedName>
</protein>
<dbReference type="SUPFAM" id="SSF52374">
    <property type="entry name" value="Nucleotidylyl transferase"/>
    <property type="match status" value="1"/>
</dbReference>
<dbReference type="PANTHER" id="PTHR37825:SF1">
    <property type="entry name" value="TRNA(MET) CYTIDINE ACETATE LIGASE"/>
    <property type="match status" value="1"/>
</dbReference>
<keyword evidence="1 3" id="KW-0436">Ligase</keyword>
<dbReference type="GO" id="GO:0005737">
    <property type="term" value="C:cytoplasm"/>
    <property type="evidence" value="ECO:0007669"/>
    <property type="project" value="UniProtKB-SubCell"/>
</dbReference>
<dbReference type="Proteomes" id="UP000295689">
    <property type="component" value="Unassembled WGS sequence"/>
</dbReference>
<dbReference type="HAMAP" id="MF_01539">
    <property type="entry name" value="TmcAL"/>
    <property type="match status" value="1"/>
</dbReference>
<keyword evidence="3" id="KW-0694">RNA-binding</keyword>
<feature type="binding site" evidence="3">
    <location>
        <position position="189"/>
    </location>
    <ligand>
        <name>ATP</name>
        <dbReference type="ChEBI" id="CHEBI:30616"/>
    </ligand>
</feature>
<gene>
    <name evidence="3" type="primary">tmcAL</name>
    <name evidence="4" type="ORF">EV146_105389</name>
</gene>
<proteinExistence type="inferred from homology"/>
<comment type="subcellular location">
    <subcellularLocation>
        <location evidence="3">Cytoplasm</location>
    </subcellularLocation>
</comment>
<comment type="function">
    <text evidence="3">Catalyzes the formation of N(4)-acetylcytidine (ac(4)C) at the wobble position of elongator tRNA(Met), using acetate and ATP as substrates. First activates an acetate ion to form acetyladenylate (Ac-AMP) and then transfers the acetyl group to tRNA to form ac(4)C34.</text>
</comment>
<dbReference type="GO" id="GO:0006400">
    <property type="term" value="P:tRNA modification"/>
    <property type="evidence" value="ECO:0007669"/>
    <property type="project" value="UniProtKB-UniRule"/>
</dbReference>
<dbReference type="AlphaFoldDB" id="A0A4R2BFG3"/>
<feature type="binding site" evidence="3">
    <location>
        <position position="101"/>
    </location>
    <ligand>
        <name>ATP</name>
        <dbReference type="ChEBI" id="CHEBI:30616"/>
    </ligand>
</feature>
<evidence type="ECO:0000313" key="5">
    <source>
        <dbReference type="Proteomes" id="UP000295689"/>
    </source>
</evidence>
<comment type="similarity">
    <text evidence="3">Belongs to the TmcAL family.</text>
</comment>
<evidence type="ECO:0000256" key="3">
    <source>
        <dbReference type="HAMAP-Rule" id="MF_01539"/>
    </source>
</evidence>
<name>A0A4R2BFG3_9BACI</name>
<dbReference type="InterPro" id="IPR014729">
    <property type="entry name" value="Rossmann-like_a/b/a_fold"/>
</dbReference>
<feature type="binding site" evidence="3">
    <location>
        <begin position="7"/>
        <end position="20"/>
    </location>
    <ligand>
        <name>ATP</name>
        <dbReference type="ChEBI" id="CHEBI:30616"/>
    </ligand>
</feature>
<comment type="catalytic activity">
    <reaction evidence="3">
        <text>cytidine(34) in elongator tRNA(Met) + acetate + ATP = N(4)-acetylcytidine(34) in elongator tRNA(Met) + AMP + diphosphate</text>
        <dbReference type="Rhea" id="RHEA:58144"/>
        <dbReference type="Rhea" id="RHEA-COMP:10693"/>
        <dbReference type="Rhea" id="RHEA-COMP:10694"/>
        <dbReference type="ChEBI" id="CHEBI:30089"/>
        <dbReference type="ChEBI" id="CHEBI:30616"/>
        <dbReference type="ChEBI" id="CHEBI:33019"/>
        <dbReference type="ChEBI" id="CHEBI:74900"/>
        <dbReference type="ChEBI" id="CHEBI:82748"/>
        <dbReference type="ChEBI" id="CHEBI:456215"/>
    </reaction>
</comment>
<dbReference type="PANTHER" id="PTHR37825">
    <property type="entry name" value="TRNA(MET) CYTIDINE ACETATE LIGASE"/>
    <property type="match status" value="1"/>
</dbReference>
<feature type="binding site" evidence="3">
    <location>
        <position position="164"/>
    </location>
    <ligand>
        <name>ATP</name>
        <dbReference type="ChEBI" id="CHEBI:30616"/>
    </ligand>
</feature>
<comment type="caution">
    <text evidence="3">Lacks conserved residue(s) required for the propagation of feature annotation.</text>
</comment>
<keyword evidence="2 3" id="KW-0819">tRNA processing</keyword>
<reference evidence="4 5" key="1">
    <citation type="journal article" date="2015" name="Stand. Genomic Sci.">
        <title>Genomic Encyclopedia of Bacterial and Archaeal Type Strains, Phase III: the genomes of soil and plant-associated and newly described type strains.</title>
        <authorList>
            <person name="Whitman W.B."/>
            <person name="Woyke T."/>
            <person name="Klenk H.P."/>
            <person name="Zhou Y."/>
            <person name="Lilburn T.G."/>
            <person name="Beck B.J."/>
            <person name="De Vos P."/>
            <person name="Vandamme P."/>
            <person name="Eisen J.A."/>
            <person name="Garrity G."/>
            <person name="Hugenholtz P."/>
            <person name="Kyrpides N.C."/>
        </authorList>
    </citation>
    <scope>NUCLEOTIDE SEQUENCE [LARGE SCALE GENOMIC DNA]</scope>
    <source>
        <strain evidence="4 5">CV53</strain>
    </source>
</reference>
<keyword evidence="3" id="KW-0067">ATP-binding</keyword>
<evidence type="ECO:0000256" key="2">
    <source>
        <dbReference type="ARBA" id="ARBA00022694"/>
    </source>
</evidence>
<dbReference type="Pfam" id="PF05636">
    <property type="entry name" value="HIGH_NTase1"/>
    <property type="match status" value="1"/>
</dbReference>
<keyword evidence="3" id="KW-0963">Cytoplasm</keyword>
<keyword evidence="4" id="KW-0808">Transferase</keyword>
<accession>A0A4R2BFG3</accession>
<dbReference type="GO" id="GO:0016740">
    <property type="term" value="F:transferase activity"/>
    <property type="evidence" value="ECO:0007669"/>
    <property type="project" value="UniProtKB-KW"/>
</dbReference>
<dbReference type="Gene3D" id="3.40.50.620">
    <property type="entry name" value="HUPs"/>
    <property type="match status" value="1"/>
</dbReference>
<keyword evidence="5" id="KW-1185">Reference proteome</keyword>
<dbReference type="EC" id="6.3.4.-" evidence="3"/>
<evidence type="ECO:0000256" key="1">
    <source>
        <dbReference type="ARBA" id="ARBA00022598"/>
    </source>
</evidence>
<organism evidence="4 5">
    <name type="scientific">Mesobacillus foraminis</name>
    <dbReference type="NCBI Taxonomy" id="279826"/>
    <lineage>
        <taxon>Bacteria</taxon>
        <taxon>Bacillati</taxon>
        <taxon>Bacillota</taxon>
        <taxon>Bacilli</taxon>
        <taxon>Bacillales</taxon>
        <taxon>Bacillaceae</taxon>
        <taxon>Mesobacillus</taxon>
    </lineage>
</organism>
<dbReference type="NCBIfam" id="NF010191">
    <property type="entry name" value="PRK13670.1"/>
    <property type="match status" value="1"/>
</dbReference>